<dbReference type="Pfam" id="PF05648">
    <property type="entry name" value="PEX11"/>
    <property type="match status" value="1"/>
</dbReference>
<dbReference type="EMBL" id="CAMXCT010004402">
    <property type="protein sequence ID" value="CAI4008854.1"/>
    <property type="molecule type" value="Genomic_DNA"/>
</dbReference>
<keyword evidence="3" id="KW-0576">Peroxisome</keyword>
<protein>
    <submittedName>
        <fullName evidence="7">Peroxisomal membrane protein 11E (Peroxin-11E) (AtPEX11e)</fullName>
    </submittedName>
</protein>
<dbReference type="AlphaFoldDB" id="A0A9P1DH45"/>
<evidence type="ECO:0000256" key="3">
    <source>
        <dbReference type="ARBA" id="ARBA00023140"/>
    </source>
</evidence>
<dbReference type="Proteomes" id="UP001152797">
    <property type="component" value="Unassembled WGS sequence"/>
</dbReference>
<keyword evidence="2" id="KW-0472">Membrane</keyword>
<reference evidence="6" key="1">
    <citation type="submission" date="2022-10" db="EMBL/GenBank/DDBJ databases">
        <authorList>
            <person name="Chen Y."/>
            <person name="Dougan E. K."/>
            <person name="Chan C."/>
            <person name="Rhodes N."/>
            <person name="Thang M."/>
        </authorList>
    </citation>
    <scope>NUCLEOTIDE SEQUENCE</scope>
</reference>
<organism evidence="6">
    <name type="scientific">Cladocopium goreaui</name>
    <dbReference type="NCBI Taxonomy" id="2562237"/>
    <lineage>
        <taxon>Eukaryota</taxon>
        <taxon>Sar</taxon>
        <taxon>Alveolata</taxon>
        <taxon>Dinophyceae</taxon>
        <taxon>Suessiales</taxon>
        <taxon>Symbiodiniaceae</taxon>
        <taxon>Cladocopium</taxon>
    </lineage>
</organism>
<sequence>MCFVLGLQMLKKQLTNSHKSELYQHIWKFISKAEARDKVGRIVQYFCRFLQGFLGHMASDFWLQPWKPVIAEVQTTLAWARRTHRWGKELPHIPGFGQAIQAGDILEASQRAVLITFLIQDHIYWLLKVGILKFQNYTPIQWHRRNLRFITFSHVLNFALCVREISRIREKQKDPKTDNEAIKKADAAVYDQMRMMLRYALTFIQMLHVSQAWTTPGEMQGQLVLSWFFTAWRNFSQKTKDHAVLQLLPQAILATIFLILSSFLKSGLLGAVGGAVSGVGGFVGTVVTNVIGGVLEGARDVACGTSQELCDAEQEPIYEQRARVDQVLHFFDLEYEKYSGFFEDRERIESLRVEYCNCVNAIEFQNEMLAQLVDEVLQLRQLLRSGRVGDGDAVVNSRKELGIRLANLKLDISDRKAKRFFKEKDRKNLLETLSPAIAGAKMSRFLAEQAEQGSAPAATKMEDRLSIDPEPKSGGARRRYKHYSDAEI</sequence>
<feature type="compositionally biased region" description="Basic and acidic residues" evidence="5">
    <location>
        <begin position="460"/>
        <end position="471"/>
    </location>
</feature>
<evidence type="ECO:0000256" key="5">
    <source>
        <dbReference type="SAM" id="MobiDB-lite"/>
    </source>
</evidence>
<feature type="region of interest" description="Disordered" evidence="5">
    <location>
        <begin position="449"/>
        <end position="488"/>
    </location>
</feature>
<comment type="caution">
    <text evidence="6">The sequence shown here is derived from an EMBL/GenBank/DDBJ whole genome shotgun (WGS) entry which is preliminary data.</text>
</comment>
<dbReference type="EMBL" id="CAMXCT030004402">
    <property type="protein sequence ID" value="CAL4796166.1"/>
    <property type="molecule type" value="Genomic_DNA"/>
</dbReference>
<gene>
    <name evidence="6" type="ORF">C1SCF055_LOCUS34252</name>
</gene>
<reference evidence="7 8" key="2">
    <citation type="submission" date="2024-05" db="EMBL/GenBank/DDBJ databases">
        <authorList>
            <person name="Chen Y."/>
            <person name="Shah S."/>
            <person name="Dougan E. K."/>
            <person name="Thang M."/>
            <person name="Chan C."/>
        </authorList>
    </citation>
    <scope>NUCLEOTIDE SEQUENCE [LARGE SCALE GENOMIC DNA]</scope>
</reference>
<dbReference type="PANTHER" id="PTHR12652:SF50">
    <property type="entry name" value="PEROXIN 11"/>
    <property type="match status" value="1"/>
</dbReference>
<dbReference type="GO" id="GO:0005778">
    <property type="term" value="C:peroxisomal membrane"/>
    <property type="evidence" value="ECO:0007669"/>
    <property type="project" value="UniProtKB-SubCell"/>
</dbReference>
<keyword evidence="1" id="KW-0962">Peroxisome biogenesis</keyword>
<evidence type="ECO:0000313" key="6">
    <source>
        <dbReference type="EMBL" id="CAI4008854.1"/>
    </source>
</evidence>
<evidence type="ECO:0000256" key="2">
    <source>
        <dbReference type="ARBA" id="ARBA00023136"/>
    </source>
</evidence>
<feature type="non-terminal residue" evidence="6">
    <location>
        <position position="1"/>
    </location>
</feature>
<evidence type="ECO:0000256" key="1">
    <source>
        <dbReference type="ARBA" id="ARBA00022593"/>
    </source>
</evidence>
<dbReference type="GO" id="GO:0016559">
    <property type="term" value="P:peroxisome fission"/>
    <property type="evidence" value="ECO:0007669"/>
    <property type="project" value="InterPro"/>
</dbReference>
<evidence type="ECO:0000256" key="4">
    <source>
        <dbReference type="ARBA" id="ARBA00046271"/>
    </source>
</evidence>
<proteinExistence type="predicted"/>
<dbReference type="OrthoDB" id="411017at2759"/>
<dbReference type="PANTHER" id="PTHR12652">
    <property type="entry name" value="PEROXISOMAL BIOGENESIS FACTOR 11"/>
    <property type="match status" value="1"/>
</dbReference>
<comment type="subcellular location">
    <subcellularLocation>
        <location evidence="4">Peroxisome membrane</location>
    </subcellularLocation>
</comment>
<keyword evidence="8" id="KW-1185">Reference proteome</keyword>
<dbReference type="EMBL" id="CAMXCT020004402">
    <property type="protein sequence ID" value="CAL1162229.1"/>
    <property type="molecule type" value="Genomic_DNA"/>
</dbReference>
<accession>A0A9P1DH45</accession>
<dbReference type="InterPro" id="IPR008733">
    <property type="entry name" value="PEX11"/>
</dbReference>
<name>A0A9P1DH45_9DINO</name>
<evidence type="ECO:0000313" key="8">
    <source>
        <dbReference type="Proteomes" id="UP001152797"/>
    </source>
</evidence>
<evidence type="ECO:0000313" key="7">
    <source>
        <dbReference type="EMBL" id="CAL4796166.1"/>
    </source>
</evidence>